<dbReference type="AlphaFoldDB" id="A0A9W7EE70"/>
<dbReference type="PANTHER" id="PTHR42791">
    <property type="entry name" value="GNAT FAMILY ACETYLTRANSFERASE"/>
    <property type="match status" value="1"/>
</dbReference>
<sequence length="223" mass="25209">MMAKCFAGSTQVPGESMLSWCFDPEGNVDGDPCNPLKEEPSAERLNVMRFIIKFLWYQHLRHGCCFALMKNDKPVAAAFLVPPNNKEAYKETACFQMWAISKLGLPKEMSSGDSMVRFDAMAKAMGVSHKKLFGKEDLHWYIPIVAVGSEYQGKGYGRELFSFIGSLGDHTKNPMYLETFGPRNQRFYERNGFEVMDKQQVVTKKETLKLHDGSLGMVRPASN</sequence>
<dbReference type="SUPFAM" id="SSF55729">
    <property type="entry name" value="Acyl-CoA N-acyltransferases (Nat)"/>
    <property type="match status" value="1"/>
</dbReference>
<dbReference type="Gene3D" id="3.40.630.30">
    <property type="match status" value="1"/>
</dbReference>
<dbReference type="PANTHER" id="PTHR42791:SF1">
    <property type="entry name" value="N-ACETYLTRANSFERASE DOMAIN-CONTAINING PROTEIN"/>
    <property type="match status" value="1"/>
</dbReference>
<protein>
    <recommendedName>
        <fullName evidence="1">N-acetyltransferase domain-containing protein</fullName>
    </recommendedName>
</protein>
<evidence type="ECO:0000259" key="1">
    <source>
        <dbReference type="PROSITE" id="PS51186"/>
    </source>
</evidence>
<proteinExistence type="predicted"/>
<dbReference type="GO" id="GO:0016747">
    <property type="term" value="F:acyltransferase activity, transferring groups other than amino-acyl groups"/>
    <property type="evidence" value="ECO:0007669"/>
    <property type="project" value="InterPro"/>
</dbReference>
<evidence type="ECO:0000313" key="2">
    <source>
        <dbReference type="EMBL" id="GMH75483.1"/>
    </source>
</evidence>
<dbReference type="InterPro" id="IPR000182">
    <property type="entry name" value="GNAT_dom"/>
</dbReference>
<dbReference type="InterPro" id="IPR016181">
    <property type="entry name" value="Acyl_CoA_acyltransferase"/>
</dbReference>
<dbReference type="InterPro" id="IPR052523">
    <property type="entry name" value="Trichothecene_AcTrans"/>
</dbReference>
<organism evidence="2 3">
    <name type="scientific">Triparma laevis f. longispina</name>
    <dbReference type="NCBI Taxonomy" id="1714387"/>
    <lineage>
        <taxon>Eukaryota</taxon>
        <taxon>Sar</taxon>
        <taxon>Stramenopiles</taxon>
        <taxon>Ochrophyta</taxon>
        <taxon>Bolidophyceae</taxon>
        <taxon>Parmales</taxon>
        <taxon>Triparmaceae</taxon>
        <taxon>Triparma</taxon>
    </lineage>
</organism>
<gene>
    <name evidence="2" type="ORF">TrLO_g8984</name>
</gene>
<comment type="caution">
    <text evidence="2">The sequence shown here is derived from an EMBL/GenBank/DDBJ whole genome shotgun (WGS) entry which is preliminary data.</text>
</comment>
<feature type="domain" description="N-acetyltransferase" evidence="1">
    <location>
        <begin position="17"/>
        <end position="222"/>
    </location>
</feature>
<dbReference type="Proteomes" id="UP001165122">
    <property type="component" value="Unassembled WGS sequence"/>
</dbReference>
<reference evidence="3" key="1">
    <citation type="journal article" date="2023" name="Commun. Biol.">
        <title>Genome analysis of Parmales, the sister group of diatoms, reveals the evolutionary specialization of diatoms from phago-mixotrophs to photoautotrophs.</title>
        <authorList>
            <person name="Ban H."/>
            <person name="Sato S."/>
            <person name="Yoshikawa S."/>
            <person name="Yamada K."/>
            <person name="Nakamura Y."/>
            <person name="Ichinomiya M."/>
            <person name="Sato N."/>
            <person name="Blanc-Mathieu R."/>
            <person name="Endo H."/>
            <person name="Kuwata A."/>
            <person name="Ogata H."/>
        </authorList>
    </citation>
    <scope>NUCLEOTIDE SEQUENCE [LARGE SCALE GENOMIC DNA]</scope>
    <source>
        <strain evidence="3">NIES 3700</strain>
    </source>
</reference>
<evidence type="ECO:0000313" key="3">
    <source>
        <dbReference type="Proteomes" id="UP001165122"/>
    </source>
</evidence>
<dbReference type="OrthoDB" id="188254at2759"/>
<dbReference type="Pfam" id="PF13508">
    <property type="entry name" value="Acetyltransf_7"/>
    <property type="match status" value="1"/>
</dbReference>
<name>A0A9W7EE70_9STRA</name>
<dbReference type="PROSITE" id="PS51186">
    <property type="entry name" value="GNAT"/>
    <property type="match status" value="1"/>
</dbReference>
<keyword evidence="3" id="KW-1185">Reference proteome</keyword>
<dbReference type="CDD" id="cd04301">
    <property type="entry name" value="NAT_SF"/>
    <property type="match status" value="1"/>
</dbReference>
<accession>A0A9W7EE70</accession>
<dbReference type="EMBL" id="BRXW01000727">
    <property type="protein sequence ID" value="GMH75483.1"/>
    <property type="molecule type" value="Genomic_DNA"/>
</dbReference>